<dbReference type="GeneID" id="118410546"/>
<dbReference type="OrthoDB" id="415358at2759"/>
<name>A0A9J7KQF1_BRAFL</name>
<evidence type="ECO:0000313" key="4">
    <source>
        <dbReference type="Proteomes" id="UP000001554"/>
    </source>
</evidence>
<organism evidence="4 5">
    <name type="scientific">Branchiostoma floridae</name>
    <name type="common">Florida lancelet</name>
    <name type="synonym">Amphioxus</name>
    <dbReference type="NCBI Taxonomy" id="7739"/>
    <lineage>
        <taxon>Eukaryota</taxon>
        <taxon>Metazoa</taxon>
        <taxon>Chordata</taxon>
        <taxon>Cephalochordata</taxon>
        <taxon>Leptocardii</taxon>
        <taxon>Amphioxiformes</taxon>
        <taxon>Branchiostomatidae</taxon>
        <taxon>Branchiostoma</taxon>
    </lineage>
</organism>
<keyword evidence="4" id="KW-1185">Reference proteome</keyword>
<dbReference type="PROSITE" id="PS51184">
    <property type="entry name" value="JMJC"/>
    <property type="match status" value="1"/>
</dbReference>
<feature type="signal peptide" evidence="2">
    <location>
        <begin position="1"/>
        <end position="24"/>
    </location>
</feature>
<reference evidence="4" key="1">
    <citation type="journal article" date="2020" name="Nat. Ecol. Evol.">
        <title>Deeply conserved synteny resolves early events in vertebrate evolution.</title>
        <authorList>
            <person name="Simakov O."/>
            <person name="Marletaz F."/>
            <person name="Yue J.X."/>
            <person name="O'Connell B."/>
            <person name="Jenkins J."/>
            <person name="Brandt A."/>
            <person name="Calef R."/>
            <person name="Tung C.H."/>
            <person name="Huang T.K."/>
            <person name="Schmutz J."/>
            <person name="Satoh N."/>
            <person name="Yu J.K."/>
            <person name="Putnam N.H."/>
            <person name="Green R.E."/>
            <person name="Rokhsar D.S."/>
        </authorList>
    </citation>
    <scope>NUCLEOTIDE SEQUENCE [LARGE SCALE GENOMIC DNA]</scope>
    <source>
        <strain evidence="4">S238N-H82</strain>
    </source>
</reference>
<dbReference type="RefSeq" id="XP_035668202.1">
    <property type="nucleotide sequence ID" value="XM_035812309.1"/>
</dbReference>
<dbReference type="InterPro" id="IPR041667">
    <property type="entry name" value="Cupin_8"/>
</dbReference>
<keyword evidence="2" id="KW-0732">Signal</keyword>
<feature type="region of interest" description="Disordered" evidence="1">
    <location>
        <begin position="384"/>
        <end position="407"/>
    </location>
</feature>
<evidence type="ECO:0000259" key="3">
    <source>
        <dbReference type="PROSITE" id="PS51184"/>
    </source>
</evidence>
<gene>
    <name evidence="5" type="primary">LOC118410546</name>
</gene>
<evidence type="ECO:0000256" key="2">
    <source>
        <dbReference type="SAM" id="SignalP"/>
    </source>
</evidence>
<dbReference type="SUPFAM" id="SSF51197">
    <property type="entry name" value="Clavaminate synthase-like"/>
    <property type="match status" value="1"/>
</dbReference>
<dbReference type="FunFam" id="2.60.120.650:FF:000025">
    <property type="entry name" value="Lysine-specific demethylase 8"/>
    <property type="match status" value="1"/>
</dbReference>
<accession>A0A9J7KQF1</accession>
<dbReference type="Proteomes" id="UP000001554">
    <property type="component" value="Chromosome 2"/>
</dbReference>
<dbReference type="PANTHER" id="PTHR12461:SF42">
    <property type="entry name" value="JMJC DOMAIN-CONTAINING PROTEIN"/>
    <property type="match status" value="1"/>
</dbReference>
<evidence type="ECO:0000313" key="5">
    <source>
        <dbReference type="RefSeq" id="XP_035668202.1"/>
    </source>
</evidence>
<dbReference type="InterPro" id="IPR003347">
    <property type="entry name" value="JmjC_dom"/>
</dbReference>
<reference evidence="5" key="2">
    <citation type="submission" date="2025-08" db="UniProtKB">
        <authorList>
            <consortium name="RefSeq"/>
        </authorList>
    </citation>
    <scope>IDENTIFICATION</scope>
    <source>
        <strain evidence="5">S238N-H82</strain>
        <tissue evidence="5">Testes</tissue>
    </source>
</reference>
<dbReference type="Gene3D" id="2.60.120.650">
    <property type="entry name" value="Cupin"/>
    <property type="match status" value="1"/>
</dbReference>
<evidence type="ECO:0000256" key="1">
    <source>
        <dbReference type="SAM" id="MobiDB-lite"/>
    </source>
</evidence>
<sequence length="407" mass="46433">MEGSYWRLVLVVCVGLALVPSRSGESVGGGSSVTPHGHLQPIGNQVPPVGMVEVLQDVPHPRDFYHKYVKPGKPVVFKDAAKETAAFKLWTDEYLSAQYGDLEVEVEEGKKENRTWPAYSMPFREFLSTYKSKDIYLVESIEPELRGEIMLLRNLLCGGFQQNLMDAVLWFSSGGTKSVLHNDGADNLNCLLEGSKELYMVDRKEYKHIDIDHQEGSFSGVDVEKVDLHKYPGLKDVPWYNATMEAGDCLFIPYKWFHHVRSTASDQKRNVAVNIWFAHLYRFDEEDCSKRGDLPDFEPLSKYKFVATAEQIRSMLLEAFELEERESISTEDLEHVTIDIDSSDEVDMSYKLDIFETLDLNKDFVVTVDEVYQVPTEHLVELFPDFSPDGPLGDNEDENEPHGHDEF</sequence>
<protein>
    <submittedName>
        <fullName evidence="5">Bifunctional peptidase and arginyl-hydroxylase JMJD5-like isoform X2</fullName>
    </submittedName>
</protein>
<proteinExistence type="predicted"/>
<feature type="domain" description="JmjC" evidence="3">
    <location>
        <begin position="130"/>
        <end position="294"/>
    </location>
</feature>
<dbReference type="AlphaFoldDB" id="A0A9J7KQF1"/>
<dbReference type="PANTHER" id="PTHR12461">
    <property type="entry name" value="HYPOXIA-INDUCIBLE FACTOR 1 ALPHA INHIBITOR-RELATED"/>
    <property type="match status" value="1"/>
</dbReference>
<dbReference type="Pfam" id="PF13621">
    <property type="entry name" value="Cupin_8"/>
    <property type="match status" value="1"/>
</dbReference>
<feature type="chain" id="PRO_5039888536" evidence="2">
    <location>
        <begin position="25"/>
        <end position="407"/>
    </location>
</feature>